<keyword evidence="2" id="KW-1185">Reference proteome</keyword>
<evidence type="ECO:0008006" key="3">
    <source>
        <dbReference type="Google" id="ProtNLM"/>
    </source>
</evidence>
<reference evidence="1 2" key="1">
    <citation type="submission" date="2018-12" db="EMBL/GenBank/DDBJ databases">
        <title>Draft genome sequence of Xylaria grammica IHI A82.</title>
        <authorList>
            <person name="Buettner E."/>
            <person name="Kellner H."/>
        </authorList>
    </citation>
    <scope>NUCLEOTIDE SEQUENCE [LARGE SCALE GENOMIC DNA]</scope>
    <source>
        <strain evidence="1 2">IHI A82</strain>
    </source>
</reference>
<sequence length="1184" mass="127585">MATTPSKIQIKADSELMKNQKHAVALAPQQHFQVLQTADGDAIFFSIGSEGAFYVTREMRASDSGWGRIDLSSSLTDTDGSAGGKAKWFAVSQNPKTLDVDVAVIVSTAGNDALYVSTSNSCSSEAWADGISWTAVPFDAADGQAPSPFVMSDMYMLTENTAKDPSRLTWFVDIVSNPDDKVRRLERYFIEMNSTPKWTRHTLPSDVEEGSISSCLGRRPGDVYAGIYSFGKIGSSKSLEFTPTKNYWDEESPPETARPKCPPGTTAITSCPNQDGLTNLFVAADDGLYIFRPDMQMDKDTGYLIIPSSPVCNTNTFQGATRLSSSTTGSHTVVWGLNETSDLVYASCPVGEEAKPASWSPPMQIASAVSQFAFYLNRQALNNVVFALIGDQTLLQLTREQTGGCWNQRHILLPTPETDKVFEANTFTTHVKCTDENGMPAPQSLVTLESAQETSISVNNIYRKISPDSPLKVRADGTGSIVIVQETSSLLVPSLTVKCDDQTLIVNPRAKIAERLSSIKCGSDLRNVRFEDAKGQTRSLVSSDISSADVDAVAKCLPNLLEAQSALPSDGSKKTPTKAASLAGPGETKIWGITKTGNQLNFVEGPDALAVVNNLVSPGGYSTLASTGYASYSSDMIVASAGDLFRFLGGGWDDVVNFFFDPDDGICKFIVHIGGKIFTAILDCVSAVAGAIEFVFNKIKVFFEDLVQWLGFMFSWDDILRTHRVMKNIFTLYAKSAVDQIDVLREHLEHGLDQLQSYIDSDPWQKLQDDGKPIGEYEQETKVDGVDSPQINWAVYHTSNGLSVATTQESATVSALASNEAIENLLRVLNDAVTEEEAVLKKAISDIKAEVFDKIHTMSPTEVVQRVLKVLGTFLIGTSKNILLKLLDLIKLVFLGILDILDAPLDIPIISPMYKTITGGDTLSMLDIICLIAAIPATLIYKVAANDVPFPDNSETQSLIKAKTFSELSSLLSEPDQASARFITADSSSSEPLHTATTLTVAKRVVAILKIGVFVVSTASVAVSIAKREFKVSGPAINGLSMVLFLASTSPSIAGHFVSVGKWTYIGDVVLYLGLGRVSIDNMGLISDFIWTDYISPTIATTLGMVGFITAIWEQTEKTEPKASDILGFIGRIFSSSSSMLTIATCTRIFGPEVSVVAFGVSLVCASHSGILSASSGALILGGN</sequence>
<evidence type="ECO:0000313" key="2">
    <source>
        <dbReference type="Proteomes" id="UP000286045"/>
    </source>
</evidence>
<dbReference type="EMBL" id="RYZI01000083">
    <property type="protein sequence ID" value="RWA11336.1"/>
    <property type="molecule type" value="Genomic_DNA"/>
</dbReference>
<proteinExistence type="predicted"/>
<dbReference type="Proteomes" id="UP000286045">
    <property type="component" value="Unassembled WGS sequence"/>
</dbReference>
<evidence type="ECO:0000313" key="1">
    <source>
        <dbReference type="EMBL" id="RWA11336.1"/>
    </source>
</evidence>
<name>A0A439DAD7_9PEZI</name>
<gene>
    <name evidence="1" type="ORF">EKO27_g3788</name>
</gene>
<dbReference type="AlphaFoldDB" id="A0A439DAD7"/>
<protein>
    <recommendedName>
        <fullName evidence="3">Fucose-specific lectin</fullName>
    </recommendedName>
</protein>
<organism evidence="1 2">
    <name type="scientific">Xylaria grammica</name>
    <dbReference type="NCBI Taxonomy" id="363999"/>
    <lineage>
        <taxon>Eukaryota</taxon>
        <taxon>Fungi</taxon>
        <taxon>Dikarya</taxon>
        <taxon>Ascomycota</taxon>
        <taxon>Pezizomycotina</taxon>
        <taxon>Sordariomycetes</taxon>
        <taxon>Xylariomycetidae</taxon>
        <taxon>Xylariales</taxon>
        <taxon>Xylariaceae</taxon>
        <taxon>Xylaria</taxon>
    </lineage>
</organism>
<accession>A0A439DAD7</accession>
<comment type="caution">
    <text evidence="1">The sequence shown here is derived from an EMBL/GenBank/DDBJ whole genome shotgun (WGS) entry which is preliminary data.</text>
</comment>
<dbReference type="STRING" id="363999.A0A439DAD7"/>